<feature type="repeat" description="WD" evidence="3">
    <location>
        <begin position="925"/>
        <end position="966"/>
    </location>
</feature>
<feature type="repeat" description="WD" evidence="3">
    <location>
        <begin position="757"/>
        <end position="798"/>
    </location>
</feature>
<feature type="repeat" description="WD" evidence="3">
    <location>
        <begin position="1135"/>
        <end position="1176"/>
    </location>
</feature>
<dbReference type="InterPro" id="IPR019775">
    <property type="entry name" value="WD40_repeat_CS"/>
</dbReference>
<feature type="repeat" description="WD" evidence="3">
    <location>
        <begin position="1093"/>
        <end position="1134"/>
    </location>
</feature>
<dbReference type="PROSITE" id="PS50837">
    <property type="entry name" value="NACHT"/>
    <property type="match status" value="1"/>
</dbReference>
<dbReference type="InterPro" id="IPR007111">
    <property type="entry name" value="NACHT_NTPase"/>
</dbReference>
<organism evidence="6 7">
    <name type="scientific">Lasiosphaeria ovina</name>
    <dbReference type="NCBI Taxonomy" id="92902"/>
    <lineage>
        <taxon>Eukaryota</taxon>
        <taxon>Fungi</taxon>
        <taxon>Dikarya</taxon>
        <taxon>Ascomycota</taxon>
        <taxon>Pezizomycotina</taxon>
        <taxon>Sordariomycetes</taxon>
        <taxon>Sordariomycetidae</taxon>
        <taxon>Sordariales</taxon>
        <taxon>Lasiosphaeriaceae</taxon>
        <taxon>Lasiosphaeria</taxon>
    </lineage>
</organism>
<dbReference type="InterPro" id="IPR015943">
    <property type="entry name" value="WD40/YVTN_repeat-like_dom_sf"/>
</dbReference>
<dbReference type="Proteomes" id="UP001287356">
    <property type="component" value="Unassembled WGS sequence"/>
</dbReference>
<sequence>MEAAASAIAVIELAAKVGALCSQYSLAVKNAKQDIERFRQQTEALRTTAEGAQRLLQGPDGGRLETLQNLRDALANARSQLDPIYTKLEEKLNTGHRGQVMRRIGLRALTWPFETKDIDKVITNLQWDQHTITAALQIDLTNQTLSINRKIDLLKLPVAKGAAFHAEANEHDPSCHPATRVDLLADIHRWIEDPNGKCVFWLRGMAGTGKSTISRTVAKALDKAKVPSASFFFKKGEGDRGRAAMFFTTILDQLLPQLPALAPHVQKAIESDPAIVDKAKSEQFEKLFLEPLDKCKGAIPGLLAVVVDALDECDREEDVTALVGLLSRAKETTSIRLRFFVTSRPELPIRLGFKDIDGDYQDLALHEIPEADVRKDISTFLRSELAQVRHKFNKTVTGPGISPDWPPSASLESLVDMAVPLFIFASTACRFISGSKYRNPIEQLNKILEYKEKGGWSQLHTTYLPILNELLLERTDSGFVSCTEDDRADIVAWFREVVGTIVLLADPLPIPSLAQLLGRPQMDVDSGLRGMHSVLDISDDPLAPVKLLHLSFRDFLVDYKNRDANPFWIDEQDTHERLAGRCLKLLSTGDNLKRNVCGLRLPGTPRSEIDRQTIDTALPPEIQYACRYWVHHWKVSKQRIRDGGHVNHFLTDHLLHWLEALGVIGQIRESIGMVDDLLGLLHPKDSTAVSALLRDVRRVILNHCSVIDASPLQVYYSALVFAPEESVVRKMFRDQFPTWLSLVPRVDRSWDACLQTLEGHSGEVNSVAFTYDSKTLASASEDCTVKLWDMATGDCRATLEGHSGEVKSVAFTYDGKTLASASDDRTVKLWDTATGDCRATLEGYSGEGNSVAFTHDGKTLALASDDYTVKLWDIATSDCRVTLEGHSSWVNPVAFTHDGKTLASGSDDRTVKLWDTATGDCRATLEGHSSWVSSVAFTYDGKTLASGSDDYTVKLWDIATGDCRATLEGHSGEVKSVAFTHDGKTLASASDDRTVKLWDTATGDCRATLKGHGGWVNSVAFMHDGKTLASASDDYTVKLWDTATGDYRATLEGHGGMVNSVAFTYDSKTLASGSDDYTVKLWDTATGDYQVTLKGHGGMVNSVAFTYDGKTLASGSYDNTVKLWDIATGDCRVTLKGHSSWVNSVAFTYDGKTLASASYDRTVKLWDTATGDCQTTFKGYGDWVKLVAFTHDGKTLASASYDRTVKLWDTATGNCITTLDTSEPITHLAFDATSSSLFTNIGTFSLNPPQRSSLSPKMARAPPAQPIEPVPGLPLRVNGIGLSNDYEWVTRGLHRVLWLPPAYRPGKSAVIASTLAIGTSFGRVVVMAVSPDSQLPS</sequence>
<dbReference type="InterPro" id="IPR036322">
    <property type="entry name" value="WD40_repeat_dom_sf"/>
</dbReference>
<feature type="repeat" description="WD" evidence="3">
    <location>
        <begin position="967"/>
        <end position="1008"/>
    </location>
</feature>
<keyword evidence="4" id="KW-0175">Coiled coil</keyword>
<dbReference type="PROSITE" id="PS50294">
    <property type="entry name" value="WD_REPEATS_REGION"/>
    <property type="match status" value="11"/>
</dbReference>
<feature type="repeat" description="WD" evidence="3">
    <location>
        <begin position="841"/>
        <end position="882"/>
    </location>
</feature>
<dbReference type="InterPro" id="IPR027417">
    <property type="entry name" value="P-loop_NTPase"/>
</dbReference>
<evidence type="ECO:0000256" key="1">
    <source>
        <dbReference type="ARBA" id="ARBA00022574"/>
    </source>
</evidence>
<dbReference type="InterPro" id="IPR020472">
    <property type="entry name" value="WD40_PAC1"/>
</dbReference>
<dbReference type="PROSITE" id="PS00678">
    <property type="entry name" value="WD_REPEATS_1"/>
    <property type="match status" value="11"/>
</dbReference>
<protein>
    <submittedName>
        <fullName evidence="6">Vegetative incompatibility protein HET-E-1</fullName>
    </submittedName>
</protein>
<keyword evidence="7" id="KW-1185">Reference proteome</keyword>
<dbReference type="EMBL" id="JAULSN010000002">
    <property type="protein sequence ID" value="KAK3379285.1"/>
    <property type="molecule type" value="Genomic_DNA"/>
</dbReference>
<dbReference type="PANTHER" id="PTHR44156">
    <property type="entry name" value="SUPERNUMERARY LIMBS, ISOFORM B-RELATED"/>
    <property type="match status" value="1"/>
</dbReference>
<dbReference type="CDD" id="cd00200">
    <property type="entry name" value="WD40"/>
    <property type="match status" value="2"/>
</dbReference>
<dbReference type="SUPFAM" id="SSF52540">
    <property type="entry name" value="P-loop containing nucleoside triphosphate hydrolases"/>
    <property type="match status" value="1"/>
</dbReference>
<dbReference type="Pfam" id="PF00400">
    <property type="entry name" value="WD40"/>
    <property type="match status" value="11"/>
</dbReference>
<feature type="coiled-coil region" evidence="4">
    <location>
        <begin position="21"/>
        <end position="48"/>
    </location>
</feature>
<dbReference type="InterPro" id="IPR053299">
    <property type="entry name" value="ASTRA_WD_repeat"/>
</dbReference>
<feature type="domain" description="NACHT" evidence="5">
    <location>
        <begin position="198"/>
        <end position="345"/>
    </location>
</feature>
<feature type="repeat" description="WD" evidence="3">
    <location>
        <begin position="1009"/>
        <end position="1050"/>
    </location>
</feature>
<evidence type="ECO:0000256" key="4">
    <source>
        <dbReference type="SAM" id="Coils"/>
    </source>
</evidence>
<dbReference type="Pfam" id="PF24883">
    <property type="entry name" value="NPHP3_N"/>
    <property type="match status" value="1"/>
</dbReference>
<feature type="repeat" description="WD" evidence="3">
    <location>
        <begin position="1177"/>
        <end position="1218"/>
    </location>
</feature>
<feature type="repeat" description="WD" evidence="3">
    <location>
        <begin position="1051"/>
        <end position="1092"/>
    </location>
</feature>
<evidence type="ECO:0000256" key="3">
    <source>
        <dbReference type="PROSITE-ProRule" id="PRU00221"/>
    </source>
</evidence>
<dbReference type="PROSITE" id="PS50082">
    <property type="entry name" value="WD_REPEATS_2"/>
    <property type="match status" value="11"/>
</dbReference>
<keyword evidence="1 3" id="KW-0853">WD repeat</keyword>
<accession>A0AAE0KN38</accession>
<dbReference type="InterPro" id="IPR056884">
    <property type="entry name" value="NPHP3-like_N"/>
</dbReference>
<reference evidence="6" key="1">
    <citation type="journal article" date="2023" name="Mol. Phylogenet. Evol.">
        <title>Genome-scale phylogeny and comparative genomics of the fungal order Sordariales.</title>
        <authorList>
            <person name="Hensen N."/>
            <person name="Bonometti L."/>
            <person name="Westerberg I."/>
            <person name="Brannstrom I.O."/>
            <person name="Guillou S."/>
            <person name="Cros-Aarteil S."/>
            <person name="Calhoun S."/>
            <person name="Haridas S."/>
            <person name="Kuo A."/>
            <person name="Mondo S."/>
            <person name="Pangilinan J."/>
            <person name="Riley R."/>
            <person name="LaButti K."/>
            <person name="Andreopoulos B."/>
            <person name="Lipzen A."/>
            <person name="Chen C."/>
            <person name="Yan M."/>
            <person name="Daum C."/>
            <person name="Ng V."/>
            <person name="Clum A."/>
            <person name="Steindorff A."/>
            <person name="Ohm R.A."/>
            <person name="Martin F."/>
            <person name="Silar P."/>
            <person name="Natvig D.O."/>
            <person name="Lalanne C."/>
            <person name="Gautier V."/>
            <person name="Ament-Velasquez S.L."/>
            <person name="Kruys A."/>
            <person name="Hutchinson M.I."/>
            <person name="Powell A.J."/>
            <person name="Barry K."/>
            <person name="Miller A.N."/>
            <person name="Grigoriev I.V."/>
            <person name="Debuchy R."/>
            <person name="Gladieux P."/>
            <person name="Hiltunen Thoren M."/>
            <person name="Johannesson H."/>
        </authorList>
    </citation>
    <scope>NUCLEOTIDE SEQUENCE</scope>
    <source>
        <strain evidence="6">CBS 958.72</strain>
    </source>
</reference>
<reference evidence="6" key="2">
    <citation type="submission" date="2023-06" db="EMBL/GenBank/DDBJ databases">
        <authorList>
            <consortium name="Lawrence Berkeley National Laboratory"/>
            <person name="Haridas S."/>
            <person name="Hensen N."/>
            <person name="Bonometti L."/>
            <person name="Westerberg I."/>
            <person name="Brannstrom I.O."/>
            <person name="Guillou S."/>
            <person name="Cros-Aarteil S."/>
            <person name="Calhoun S."/>
            <person name="Kuo A."/>
            <person name="Mondo S."/>
            <person name="Pangilinan J."/>
            <person name="Riley R."/>
            <person name="Labutti K."/>
            <person name="Andreopoulos B."/>
            <person name="Lipzen A."/>
            <person name="Chen C."/>
            <person name="Yanf M."/>
            <person name="Daum C."/>
            <person name="Ng V."/>
            <person name="Clum A."/>
            <person name="Steindorff A."/>
            <person name="Ohm R."/>
            <person name="Martin F."/>
            <person name="Silar P."/>
            <person name="Natvig D."/>
            <person name="Lalanne C."/>
            <person name="Gautier V."/>
            <person name="Ament-Velasquez S.L."/>
            <person name="Kruys A."/>
            <person name="Hutchinson M.I."/>
            <person name="Powell A.J."/>
            <person name="Barry K."/>
            <person name="Miller A.N."/>
            <person name="Grigoriev I.V."/>
            <person name="Debuchy R."/>
            <person name="Gladieux P."/>
            <person name="Thoren M.H."/>
            <person name="Johannesson H."/>
        </authorList>
    </citation>
    <scope>NUCLEOTIDE SEQUENCE</scope>
    <source>
        <strain evidence="6">CBS 958.72</strain>
    </source>
</reference>
<dbReference type="Gene3D" id="2.130.10.10">
    <property type="entry name" value="YVTN repeat-like/Quinoprotein amine dehydrogenase"/>
    <property type="match status" value="6"/>
</dbReference>
<evidence type="ECO:0000313" key="7">
    <source>
        <dbReference type="Proteomes" id="UP001287356"/>
    </source>
</evidence>
<comment type="caution">
    <text evidence="6">The sequence shown here is derived from an EMBL/GenBank/DDBJ whole genome shotgun (WGS) entry which is preliminary data.</text>
</comment>
<evidence type="ECO:0000313" key="6">
    <source>
        <dbReference type="EMBL" id="KAK3379285.1"/>
    </source>
</evidence>
<gene>
    <name evidence="6" type="ORF">B0T24DRAFT_569221</name>
</gene>
<dbReference type="SUPFAM" id="SSF50978">
    <property type="entry name" value="WD40 repeat-like"/>
    <property type="match status" value="2"/>
</dbReference>
<feature type="repeat" description="WD" evidence="3">
    <location>
        <begin position="799"/>
        <end position="840"/>
    </location>
</feature>
<evidence type="ECO:0000256" key="2">
    <source>
        <dbReference type="ARBA" id="ARBA00022737"/>
    </source>
</evidence>
<name>A0AAE0KN38_9PEZI</name>
<dbReference type="Gene3D" id="3.40.50.300">
    <property type="entry name" value="P-loop containing nucleotide triphosphate hydrolases"/>
    <property type="match status" value="1"/>
</dbReference>
<keyword evidence="2" id="KW-0677">Repeat</keyword>
<dbReference type="SMART" id="SM00320">
    <property type="entry name" value="WD40"/>
    <property type="match status" value="11"/>
</dbReference>
<evidence type="ECO:0000259" key="5">
    <source>
        <dbReference type="PROSITE" id="PS50837"/>
    </source>
</evidence>
<proteinExistence type="predicted"/>
<feature type="repeat" description="WD" evidence="3">
    <location>
        <begin position="883"/>
        <end position="924"/>
    </location>
</feature>
<dbReference type="PRINTS" id="PR00320">
    <property type="entry name" value="GPROTEINBRPT"/>
</dbReference>
<dbReference type="InterPro" id="IPR001680">
    <property type="entry name" value="WD40_rpt"/>
</dbReference>